<keyword evidence="8" id="KW-1185">Reference proteome</keyword>
<reference evidence="5" key="1">
    <citation type="submission" date="2018-01" db="EMBL/GenBank/DDBJ databases">
        <authorList>
            <person name="Yu X.-D."/>
        </authorList>
    </citation>
    <scope>NUCLEOTIDE SEQUENCE</scope>
    <source>
        <strain evidence="5">ZX-21</strain>
    </source>
</reference>
<comment type="similarity">
    <text evidence="2 4">Belongs to the pterin-4-alpha-carbinolamine dehydratase family.</text>
</comment>
<evidence type="ECO:0000313" key="8">
    <source>
        <dbReference type="Proteomes" id="UP000274695"/>
    </source>
</evidence>
<evidence type="ECO:0000256" key="3">
    <source>
        <dbReference type="ARBA" id="ARBA00023239"/>
    </source>
</evidence>
<name>A0A2S4HER5_9GAMM</name>
<dbReference type="GO" id="GO:0008124">
    <property type="term" value="F:4-alpha-hydroxytetrahydrobiopterin dehydratase activity"/>
    <property type="evidence" value="ECO:0007669"/>
    <property type="project" value="UniProtKB-UniRule"/>
</dbReference>
<evidence type="ECO:0000256" key="1">
    <source>
        <dbReference type="ARBA" id="ARBA00001554"/>
    </source>
</evidence>
<dbReference type="EMBL" id="PQGG01000028">
    <property type="protein sequence ID" value="POP52483.1"/>
    <property type="molecule type" value="Genomic_DNA"/>
</dbReference>
<dbReference type="NCBIfam" id="NF002017">
    <property type="entry name" value="PRK00823.1-2"/>
    <property type="match status" value="1"/>
</dbReference>
<dbReference type="InterPro" id="IPR001533">
    <property type="entry name" value="Pterin_deHydtase"/>
</dbReference>
<evidence type="ECO:0000313" key="7">
    <source>
        <dbReference type="Proteomes" id="UP000237222"/>
    </source>
</evidence>
<dbReference type="Gene3D" id="3.30.1360.20">
    <property type="entry name" value="Transcriptional coactivator/pterin dehydratase"/>
    <property type="match status" value="1"/>
</dbReference>
<dbReference type="Proteomes" id="UP000237222">
    <property type="component" value="Unassembled WGS sequence"/>
</dbReference>
<dbReference type="PANTHER" id="PTHR12599:SF0">
    <property type="entry name" value="PTERIN-4-ALPHA-CARBINOLAMINE DEHYDRATASE"/>
    <property type="match status" value="1"/>
</dbReference>
<dbReference type="CDD" id="cd00914">
    <property type="entry name" value="PCD_DCoH_subfamily_b"/>
    <property type="match status" value="1"/>
</dbReference>
<protein>
    <recommendedName>
        <fullName evidence="4">Putative pterin-4-alpha-carbinolamine dehydratase</fullName>
        <shortName evidence="4">PHS</shortName>
        <ecNumber evidence="4">4.2.1.96</ecNumber>
    </recommendedName>
    <alternativeName>
        <fullName evidence="4">4-alpha-hydroxy-tetrahydropterin dehydratase</fullName>
    </alternativeName>
    <alternativeName>
        <fullName evidence="4">Pterin carbinolamine dehydratase</fullName>
        <shortName evidence="4">PCD</shortName>
    </alternativeName>
</protein>
<dbReference type="OrthoDB" id="5294615at2"/>
<sequence length="95" mass="10711">MTVKLTDLEISNALNDLPDWELKDGKLCRVFEFDDFISAFAFMTRVAIRAEKIDHHPEWSNVYKTVTIALTTHDAGGLTAKDLALAEAIKIEFGR</sequence>
<dbReference type="AlphaFoldDB" id="A0A2S4HER5"/>
<evidence type="ECO:0000256" key="4">
    <source>
        <dbReference type="HAMAP-Rule" id="MF_00434"/>
    </source>
</evidence>
<keyword evidence="3 4" id="KW-0456">Lyase</keyword>
<dbReference type="PANTHER" id="PTHR12599">
    <property type="entry name" value="PTERIN-4-ALPHA-CARBINOLAMINE DEHYDRATASE"/>
    <property type="match status" value="1"/>
</dbReference>
<proteinExistence type="inferred from homology"/>
<dbReference type="EMBL" id="RHGB01000001">
    <property type="protein sequence ID" value="RNL67588.1"/>
    <property type="molecule type" value="Genomic_DNA"/>
</dbReference>
<dbReference type="HAMAP" id="MF_00434">
    <property type="entry name" value="Pterin_4_alpha"/>
    <property type="match status" value="1"/>
</dbReference>
<evidence type="ECO:0000313" key="5">
    <source>
        <dbReference type="EMBL" id="POP52483.1"/>
    </source>
</evidence>
<evidence type="ECO:0000256" key="2">
    <source>
        <dbReference type="ARBA" id="ARBA00006472"/>
    </source>
</evidence>
<dbReference type="Proteomes" id="UP000274695">
    <property type="component" value="Unassembled WGS sequence"/>
</dbReference>
<accession>A0A2S4HER5</accession>
<comment type="caution">
    <text evidence="5">The sequence shown here is derived from an EMBL/GenBank/DDBJ whole genome shotgun (WGS) entry which is preliminary data.</text>
</comment>
<dbReference type="RefSeq" id="WP_103684665.1">
    <property type="nucleotide sequence ID" value="NZ_PQGG01000028.1"/>
</dbReference>
<dbReference type="Pfam" id="PF01329">
    <property type="entry name" value="Pterin_4a"/>
    <property type="match status" value="1"/>
</dbReference>
<reference evidence="6 8" key="2">
    <citation type="submission" date="2018-10" db="EMBL/GenBank/DDBJ databases">
        <title>Draft genome sequence of Zhongshania sp. DSW25-10.</title>
        <authorList>
            <person name="Oh J."/>
        </authorList>
    </citation>
    <scope>NUCLEOTIDE SEQUENCE [LARGE SCALE GENOMIC DNA]</scope>
    <source>
        <strain evidence="6 8">DSW25-10</strain>
    </source>
</reference>
<dbReference type="EC" id="4.2.1.96" evidence="4"/>
<organism evidence="5 7">
    <name type="scientific">Zhongshania marina</name>
    <dbReference type="NCBI Taxonomy" id="2304603"/>
    <lineage>
        <taxon>Bacteria</taxon>
        <taxon>Pseudomonadati</taxon>
        <taxon>Pseudomonadota</taxon>
        <taxon>Gammaproteobacteria</taxon>
        <taxon>Cellvibrionales</taxon>
        <taxon>Spongiibacteraceae</taxon>
        <taxon>Zhongshania</taxon>
    </lineage>
</organism>
<comment type="catalytic activity">
    <reaction evidence="1 4">
        <text>(4aS,6R)-4a-hydroxy-L-erythro-5,6,7,8-tetrahydrobiopterin = (6R)-L-erythro-6,7-dihydrobiopterin + H2O</text>
        <dbReference type="Rhea" id="RHEA:11920"/>
        <dbReference type="ChEBI" id="CHEBI:15377"/>
        <dbReference type="ChEBI" id="CHEBI:15642"/>
        <dbReference type="ChEBI" id="CHEBI:43120"/>
        <dbReference type="EC" id="4.2.1.96"/>
    </reaction>
</comment>
<dbReference type="GO" id="GO:0006729">
    <property type="term" value="P:tetrahydrobiopterin biosynthetic process"/>
    <property type="evidence" value="ECO:0007669"/>
    <property type="project" value="InterPro"/>
</dbReference>
<gene>
    <name evidence="5" type="ORF">C0068_11725</name>
    <name evidence="6" type="ORF">D0911_00690</name>
</gene>
<dbReference type="SUPFAM" id="SSF55248">
    <property type="entry name" value="PCD-like"/>
    <property type="match status" value="1"/>
</dbReference>
<dbReference type="InterPro" id="IPR036428">
    <property type="entry name" value="PCD_sf"/>
</dbReference>
<evidence type="ECO:0000313" key="6">
    <source>
        <dbReference type="EMBL" id="RNL67588.1"/>
    </source>
</evidence>
<dbReference type="NCBIfam" id="NF002018">
    <property type="entry name" value="PRK00823.1-3"/>
    <property type="match status" value="1"/>
</dbReference>